<accession>A0A8A7KFT2</accession>
<dbReference type="Proteomes" id="UP000665020">
    <property type="component" value="Chromosome"/>
</dbReference>
<keyword evidence="3" id="KW-1185">Reference proteome</keyword>
<dbReference type="GO" id="GO:0008610">
    <property type="term" value="P:lipid biosynthetic process"/>
    <property type="evidence" value="ECO:0007669"/>
    <property type="project" value="UniProtKB-ARBA"/>
</dbReference>
<gene>
    <name evidence="2" type="ORF">GM661_06965</name>
</gene>
<feature type="domain" description="Condensation" evidence="1">
    <location>
        <begin position="24"/>
        <end position="308"/>
    </location>
</feature>
<dbReference type="Gene3D" id="3.30.559.30">
    <property type="entry name" value="Nonribosomal peptide synthetase, condensation domain"/>
    <property type="match status" value="1"/>
</dbReference>
<name>A0A8A7KFT2_9FIRM</name>
<dbReference type="InterPro" id="IPR001242">
    <property type="entry name" value="Condensation_dom"/>
</dbReference>
<dbReference type="GO" id="GO:0003824">
    <property type="term" value="F:catalytic activity"/>
    <property type="evidence" value="ECO:0007669"/>
    <property type="project" value="InterPro"/>
</dbReference>
<dbReference type="AlphaFoldDB" id="A0A8A7KFT2"/>
<dbReference type="InterPro" id="IPR023213">
    <property type="entry name" value="CAT-like_dom_sf"/>
</dbReference>
<reference evidence="2" key="1">
    <citation type="submission" date="2019-12" db="EMBL/GenBank/DDBJ databases">
        <authorList>
            <person name="zhang j."/>
            <person name="sun C.M."/>
        </authorList>
    </citation>
    <scope>NUCLEOTIDE SEQUENCE</scope>
    <source>
        <strain evidence="2">NS-1</strain>
    </source>
</reference>
<organism evidence="2 3">
    <name type="scientific">Iocasia fonsfrigidae</name>
    <dbReference type="NCBI Taxonomy" id="2682810"/>
    <lineage>
        <taxon>Bacteria</taxon>
        <taxon>Bacillati</taxon>
        <taxon>Bacillota</taxon>
        <taxon>Clostridia</taxon>
        <taxon>Halanaerobiales</taxon>
        <taxon>Halanaerobiaceae</taxon>
        <taxon>Iocasia</taxon>
    </lineage>
</organism>
<dbReference type="EMBL" id="CP046640">
    <property type="protein sequence ID" value="QTL97747.1"/>
    <property type="molecule type" value="Genomic_DNA"/>
</dbReference>
<evidence type="ECO:0000313" key="3">
    <source>
        <dbReference type="Proteomes" id="UP000665020"/>
    </source>
</evidence>
<dbReference type="Gene3D" id="3.30.559.10">
    <property type="entry name" value="Chloramphenicol acetyltransferase-like domain"/>
    <property type="match status" value="1"/>
</dbReference>
<dbReference type="InterPro" id="IPR052058">
    <property type="entry name" value="Alcohol_O-acetyltransferase"/>
</dbReference>
<dbReference type="KEGG" id="ifn:GM661_06965"/>
<sequence length="427" mass="49019">MKYFDTTNQDWFNYVSQSGMSNGLIQFVLKTAGKIDYALLKKAVYLSFYAEPVLGCRFMEKNQLPLWKTIDEFEVCKLIITDNVQRAVDNFLAEIIFSPEVPQVKTCLIRGKHADTICIKINHSACDGSGAKYYLNLLTKIYTELKRDEDYIPEQRIYDRSTKRLYEALEIDNKERFFQPEVVNLTSTWSFPAENISDQSDVFVYDNRRLAGGELRNLYYYSRKYNVTINNIILAAYFISLLEFIDTDDKFKEIQFMVDLRRYLPEVSRDMINNFSAIVNVNLPVNANKGFLEMLKNTNSAMKDLMSRKPDIHGAIGSDLMMEEGFNIVKNFINEDWNTIKKTGKCTPMISNLGILSSKLLYFGNIAIDDIYLITPAFHSPAFMLGIGTYNDCLTLSASYYKGGISEEKVKLLLDSVITILKSLKSD</sequence>
<evidence type="ECO:0000259" key="1">
    <source>
        <dbReference type="Pfam" id="PF00668"/>
    </source>
</evidence>
<dbReference type="PANTHER" id="PTHR28037">
    <property type="entry name" value="ALCOHOL O-ACETYLTRANSFERASE 1-RELATED"/>
    <property type="match status" value="1"/>
</dbReference>
<dbReference type="Pfam" id="PF00668">
    <property type="entry name" value="Condensation"/>
    <property type="match status" value="1"/>
</dbReference>
<dbReference type="SUPFAM" id="SSF52777">
    <property type="entry name" value="CoA-dependent acyltransferases"/>
    <property type="match status" value="2"/>
</dbReference>
<protein>
    <recommendedName>
        <fullName evidence="1">Condensation domain-containing protein</fullName>
    </recommendedName>
</protein>
<dbReference type="RefSeq" id="WP_230869364.1">
    <property type="nucleotide sequence ID" value="NZ_CP046640.1"/>
</dbReference>
<dbReference type="PANTHER" id="PTHR28037:SF1">
    <property type="entry name" value="ALCOHOL O-ACETYLTRANSFERASE 1-RELATED"/>
    <property type="match status" value="1"/>
</dbReference>
<proteinExistence type="predicted"/>
<evidence type="ECO:0000313" key="2">
    <source>
        <dbReference type="EMBL" id="QTL97747.1"/>
    </source>
</evidence>